<dbReference type="Proteomes" id="UP000596004">
    <property type="component" value="Chromosome"/>
</dbReference>
<protein>
    <recommendedName>
        <fullName evidence="2">Lipoprotein</fullName>
    </recommendedName>
</protein>
<organism evidence="1">
    <name type="scientific">Candidatus Iainarchaeum sp</name>
    <dbReference type="NCBI Taxonomy" id="3101447"/>
    <lineage>
        <taxon>Archaea</taxon>
        <taxon>Candidatus Iainarchaeota</taxon>
        <taxon>Candidatus Iainarchaeia</taxon>
        <taxon>Candidatus Iainarchaeales</taxon>
        <taxon>Candidatus Iainarchaeaceae</taxon>
        <taxon>Candidatus Iainarchaeum</taxon>
    </lineage>
</organism>
<name>A0A7T9DJ70_9ARCH</name>
<sequence>MRSLIYVMGLLSILLFLSGCITTENQEFHAHADFALFIDGQRMDFNRAAFMSDANTQLDGLTHLHDFNPFVIHYHAQNIPLKRFFNSLDMKWQDDCFTIGNQTPLCNDTATGKSWKLYVNGQLNPQNENYIAKDLDRILIAYGNNTPQELHDLLNAVTDVACIQSSKCPERGTPTNETCTTAGGCSLDLNHLAAKTCIGVGSIKYCF</sequence>
<dbReference type="EMBL" id="CP064981">
    <property type="protein sequence ID" value="QQR92326.1"/>
    <property type="molecule type" value="Genomic_DNA"/>
</dbReference>
<dbReference type="AlphaFoldDB" id="A0A7T9DJ70"/>
<evidence type="ECO:0008006" key="2">
    <source>
        <dbReference type="Google" id="ProtNLM"/>
    </source>
</evidence>
<dbReference type="PROSITE" id="PS51257">
    <property type="entry name" value="PROKAR_LIPOPROTEIN"/>
    <property type="match status" value="1"/>
</dbReference>
<gene>
    <name evidence="1" type="ORF">IPJ89_04185</name>
</gene>
<accession>A0A7T9DJ70</accession>
<reference evidence="1" key="1">
    <citation type="submission" date="2020-11" db="EMBL/GenBank/DDBJ databases">
        <title>Connecting structure to function with the recovery of over 1000 high-quality activated sludge metagenome-assembled genomes encoding full-length rRNA genes using long-read sequencing.</title>
        <authorList>
            <person name="Singleton C.M."/>
            <person name="Petriglieri F."/>
            <person name="Kristensen J.M."/>
            <person name="Kirkegaard R.H."/>
            <person name="Michaelsen T.Y."/>
            <person name="Andersen M.H."/>
            <person name="Karst S.M."/>
            <person name="Dueholm M.S."/>
            <person name="Nielsen P.H."/>
            <person name="Albertsen M."/>
        </authorList>
    </citation>
    <scope>NUCLEOTIDE SEQUENCE</scope>
    <source>
        <strain evidence="1">Fred_18-Q3-R57-64_BAT3C.431</strain>
    </source>
</reference>
<evidence type="ECO:0000313" key="1">
    <source>
        <dbReference type="EMBL" id="QQR92326.1"/>
    </source>
</evidence>
<proteinExistence type="predicted"/>